<protein>
    <recommendedName>
        <fullName evidence="2">Cell wall mannoprotein PIR1-like C-terminal domain-containing protein</fullName>
    </recommendedName>
</protein>
<dbReference type="EMBL" id="PEDP01006192">
    <property type="protein sequence ID" value="POS81897.1"/>
    <property type="molecule type" value="Genomic_DNA"/>
</dbReference>
<dbReference type="PANTHER" id="PTHR39613:SF1">
    <property type="entry name" value="ANCHORED CELL WALL PROTEIN, PUTATIVE (AFU_ORTHOLOGUE AFUA_4G08960)-RELATED"/>
    <property type="match status" value="1"/>
</dbReference>
<feature type="signal peptide" evidence="1">
    <location>
        <begin position="1"/>
        <end position="17"/>
    </location>
</feature>
<dbReference type="STRING" id="225359.A0A2S4PIR5"/>
<feature type="chain" id="PRO_5015591050" description="Cell wall mannoprotein PIR1-like C-terminal domain-containing protein" evidence="1">
    <location>
        <begin position="18"/>
        <end position="149"/>
    </location>
</feature>
<proteinExistence type="predicted"/>
<feature type="non-terminal residue" evidence="3">
    <location>
        <position position="149"/>
    </location>
</feature>
<organism evidence="3 4">
    <name type="scientific">Erysiphe pulchra</name>
    <dbReference type="NCBI Taxonomy" id="225359"/>
    <lineage>
        <taxon>Eukaryota</taxon>
        <taxon>Fungi</taxon>
        <taxon>Dikarya</taxon>
        <taxon>Ascomycota</taxon>
        <taxon>Pezizomycotina</taxon>
        <taxon>Leotiomycetes</taxon>
        <taxon>Erysiphales</taxon>
        <taxon>Erysiphaceae</taxon>
        <taxon>Erysiphe</taxon>
    </lineage>
</organism>
<dbReference type="Pfam" id="PF22799">
    <property type="entry name" value="PIR1-like_C"/>
    <property type="match status" value="1"/>
</dbReference>
<gene>
    <name evidence="3" type="ORF">EPUL_006175</name>
</gene>
<dbReference type="Proteomes" id="UP000237438">
    <property type="component" value="Unassembled WGS sequence"/>
</dbReference>
<keyword evidence="4" id="KW-1185">Reference proteome</keyword>
<keyword evidence="1" id="KW-0732">Signal</keyword>
<evidence type="ECO:0000259" key="2">
    <source>
        <dbReference type="Pfam" id="PF22799"/>
    </source>
</evidence>
<feature type="domain" description="Cell wall mannoprotein PIR1-like C-terminal" evidence="2">
    <location>
        <begin position="59"/>
        <end position="131"/>
    </location>
</feature>
<dbReference type="AlphaFoldDB" id="A0A2S4PIR5"/>
<evidence type="ECO:0000313" key="3">
    <source>
        <dbReference type="EMBL" id="POS81897.1"/>
    </source>
</evidence>
<comment type="caution">
    <text evidence="3">The sequence shown here is derived from an EMBL/GenBank/DDBJ whole genome shotgun (WGS) entry which is preliminary data.</text>
</comment>
<sequence length="149" mass="15869">MISFYLTLAFAATVAKAYNACHFGLVAHGRHSGPVGQLRDGQLRLGGYYPQASFTIQDGGVTDDLGRGCILTPEIQQYQCDAGVKAAGGFAIEENGVLSHNGNQEFYACPASETEYNVYTVPVAGQLKCVSVTLAADNCYAPSKPKYGY</sequence>
<accession>A0A2S4PIR5</accession>
<dbReference type="InterPro" id="IPR054508">
    <property type="entry name" value="PIR1-like_C"/>
</dbReference>
<evidence type="ECO:0000256" key="1">
    <source>
        <dbReference type="SAM" id="SignalP"/>
    </source>
</evidence>
<evidence type="ECO:0000313" key="4">
    <source>
        <dbReference type="Proteomes" id="UP000237438"/>
    </source>
</evidence>
<name>A0A2S4PIR5_9PEZI</name>
<dbReference type="PANTHER" id="PTHR39613">
    <property type="entry name" value="ANCHORED CELL WALL PROTEIN, PUTATIVE (AFU_ORTHOLOGUE AFUA_4G08960)-RELATED"/>
    <property type="match status" value="1"/>
</dbReference>
<reference evidence="3 4" key="1">
    <citation type="submission" date="2017-10" db="EMBL/GenBank/DDBJ databases">
        <title>Development of genomic resources for the powdery mildew, Erysiphe pulchra.</title>
        <authorList>
            <person name="Wadl P.A."/>
            <person name="Mack B.M."/>
            <person name="Moore G."/>
            <person name="Beltz S.B."/>
        </authorList>
    </citation>
    <scope>NUCLEOTIDE SEQUENCE [LARGE SCALE GENOMIC DNA]</scope>
    <source>
        <strain evidence="3">Cflorida</strain>
    </source>
</reference>
<dbReference type="OrthoDB" id="4657524at2759"/>